<dbReference type="InterPro" id="IPR036047">
    <property type="entry name" value="F-box-like_dom_sf"/>
</dbReference>
<dbReference type="Pfam" id="PF00646">
    <property type="entry name" value="F-box"/>
    <property type="match status" value="1"/>
</dbReference>
<protein>
    <recommendedName>
        <fullName evidence="2">F-box domain-containing protein</fullName>
    </recommendedName>
</protein>
<evidence type="ECO:0000313" key="3">
    <source>
        <dbReference type="EMBL" id="KAI9197922.1"/>
    </source>
</evidence>
<dbReference type="InterPro" id="IPR013187">
    <property type="entry name" value="F-box-assoc_dom_typ3"/>
</dbReference>
<accession>A0AAD5JNK3</accession>
<dbReference type="Gene3D" id="1.20.1280.50">
    <property type="match status" value="1"/>
</dbReference>
<dbReference type="Proteomes" id="UP001064489">
    <property type="component" value="Chromosome 13"/>
</dbReference>
<dbReference type="Pfam" id="PF08268">
    <property type="entry name" value="FBA_3"/>
    <property type="match status" value="1"/>
</dbReference>
<dbReference type="SUPFAM" id="SSF81383">
    <property type="entry name" value="F-box domain"/>
    <property type="match status" value="1"/>
</dbReference>
<dbReference type="AlphaFoldDB" id="A0AAD5JNK3"/>
<keyword evidence="4" id="KW-1185">Reference proteome</keyword>
<evidence type="ECO:0000256" key="1">
    <source>
        <dbReference type="SAM" id="Phobius"/>
    </source>
</evidence>
<evidence type="ECO:0000259" key="2">
    <source>
        <dbReference type="PROSITE" id="PS50181"/>
    </source>
</evidence>
<comment type="caution">
    <text evidence="3">The sequence shown here is derived from an EMBL/GenBank/DDBJ whole genome shotgun (WGS) entry which is preliminary data.</text>
</comment>
<organism evidence="3 4">
    <name type="scientific">Acer negundo</name>
    <name type="common">Box elder</name>
    <dbReference type="NCBI Taxonomy" id="4023"/>
    <lineage>
        <taxon>Eukaryota</taxon>
        <taxon>Viridiplantae</taxon>
        <taxon>Streptophyta</taxon>
        <taxon>Embryophyta</taxon>
        <taxon>Tracheophyta</taxon>
        <taxon>Spermatophyta</taxon>
        <taxon>Magnoliopsida</taxon>
        <taxon>eudicotyledons</taxon>
        <taxon>Gunneridae</taxon>
        <taxon>Pentapetalae</taxon>
        <taxon>rosids</taxon>
        <taxon>malvids</taxon>
        <taxon>Sapindales</taxon>
        <taxon>Sapindaceae</taxon>
        <taxon>Hippocastanoideae</taxon>
        <taxon>Acereae</taxon>
        <taxon>Acer</taxon>
    </lineage>
</organism>
<name>A0AAD5JNK3_ACENE</name>
<dbReference type="InterPro" id="IPR001810">
    <property type="entry name" value="F-box_dom"/>
</dbReference>
<dbReference type="PROSITE" id="PS50181">
    <property type="entry name" value="FBOX"/>
    <property type="match status" value="1"/>
</dbReference>
<reference evidence="3 4" key="1">
    <citation type="journal article" date="2022" name="Plant J.">
        <title>Strategies of tolerance reflected in two North American maple genomes.</title>
        <authorList>
            <person name="McEvoy S.L."/>
            <person name="Sezen U.U."/>
            <person name="Trouern-Trend A."/>
            <person name="McMahon S.M."/>
            <person name="Schaberg P.G."/>
            <person name="Yang J."/>
            <person name="Wegrzyn J.L."/>
            <person name="Swenson N.G."/>
        </authorList>
    </citation>
    <scope>NUCLEOTIDE SEQUENCE [LARGE SCALE GENOMIC DNA]</scope>
    <source>
        <strain evidence="3">91603</strain>
    </source>
</reference>
<keyword evidence="1" id="KW-0812">Transmembrane</keyword>
<dbReference type="EMBL" id="JAJSOW010000002">
    <property type="protein sequence ID" value="KAI9197922.1"/>
    <property type="molecule type" value="Genomic_DNA"/>
</dbReference>
<dbReference type="SMART" id="SM00256">
    <property type="entry name" value="FBOX"/>
    <property type="match status" value="1"/>
</dbReference>
<dbReference type="CDD" id="cd22157">
    <property type="entry name" value="F-box_AtFBW1-like"/>
    <property type="match status" value="1"/>
</dbReference>
<feature type="transmembrane region" description="Helical" evidence="1">
    <location>
        <begin position="23"/>
        <end position="44"/>
    </location>
</feature>
<keyword evidence="1" id="KW-1133">Transmembrane helix</keyword>
<proteinExistence type="predicted"/>
<gene>
    <name evidence="3" type="ORF">LWI28_006697</name>
</gene>
<dbReference type="PANTHER" id="PTHR31111">
    <property type="entry name" value="BNAA05G37150D PROTEIN-RELATED"/>
    <property type="match status" value="1"/>
</dbReference>
<keyword evidence="1" id="KW-0472">Membrane</keyword>
<sequence>MEEVGVQIAQMLSNESMKDNGDVLVAVVGLFLPCEIFLEILSWLPAKYLVRCKCVCKQWYKLIKERSFIMKHLNCSEPVTFYCEDKVENLDVDGSIVQETFKHEHVSAGLILEKGDISGKYRLRNFTTQEILYLPNPREDTFGTWIYNLSGEIKLVSFYADKNRSHVKGMEILNLDGNDKWRPLKFPIQEKCQREQLTYGIQSSNGFVCCVKRDGHGSNFSIDVCSLDMGSKRYFDNTLPQGSFSNLSEVLVFEWNGCLAFGDIVEEKLNLIVLEDHRMHKWSETKIVIPLRFLKENPDWKKLIPNSFRPNSFRDHKLWFRSRQKDDKVMLTYNTQSRKISKVHFGNKCYSMRPSIITFKRNAIGGDI</sequence>
<evidence type="ECO:0000313" key="4">
    <source>
        <dbReference type="Proteomes" id="UP001064489"/>
    </source>
</evidence>
<feature type="domain" description="F-box" evidence="2">
    <location>
        <begin position="26"/>
        <end position="73"/>
    </location>
</feature>
<dbReference type="PANTHER" id="PTHR31111:SF136">
    <property type="entry name" value="F-BOX ASSOCIATED DOMAIN-CONTAINING PROTEIN"/>
    <property type="match status" value="1"/>
</dbReference>